<evidence type="ECO:0000256" key="8">
    <source>
        <dbReference type="ARBA" id="ARBA00023242"/>
    </source>
</evidence>
<dbReference type="CDD" id="cd04670">
    <property type="entry name" value="NUDIX_ASFGF2_Nudt6"/>
    <property type="match status" value="1"/>
</dbReference>
<dbReference type="PROSITE" id="PS00893">
    <property type="entry name" value="NUDIX_BOX"/>
    <property type="match status" value="1"/>
</dbReference>
<reference evidence="13" key="1">
    <citation type="submission" date="2021-04" db="EMBL/GenBank/DDBJ databases">
        <authorList>
            <consortium name="Molecular Ecology Group"/>
        </authorList>
    </citation>
    <scope>NUCLEOTIDE SEQUENCE</scope>
</reference>
<sequence length="363" mass="41162">MRLLNPSSALFGKIPAWFASFSCSPWPASFSSVIKPNILSQTLAYKPQLSQKRCIFKSSRKHKCWQRKTCKSETVCQMVSLPFSTSSRWECPPSSPLLGEVDRYQGVWVDLSKTGIDRPNVDELSEEDFDRLLKGTSLEVWKGQGITSVWLHVSMSLGRLLPVASKYGFAFHHAEGGRATLVLWLSAGQESRIPIFATHQVGVSGIVINENTWEVLVVQDKNRPFQIWKFPGGLSELGENIVETAEREVYEETGLKTEFQSVLAFRQHHHMPGAFGRSDLYVLCRLKPLTFELRLCEKEIAACKWMPVQELKSEVNASSLTHKLAELVLYGLKNGFEHVDIIYLEMASLHKGLKFHLFHRPIQ</sequence>
<comment type="subcellular location">
    <subcellularLocation>
        <location evidence="3">Cytoplasm</location>
    </subcellularLocation>
    <subcellularLocation>
        <location evidence="2">Mitochondrion</location>
    </subcellularLocation>
    <subcellularLocation>
        <location evidence="1">Nucleus</location>
    </subcellularLocation>
</comment>
<protein>
    <recommendedName>
        <fullName evidence="10">Nucleoside diphosphate-linked moiety X motif 6</fullName>
    </recommendedName>
</protein>
<evidence type="ECO:0000256" key="5">
    <source>
        <dbReference type="ARBA" id="ARBA00022490"/>
    </source>
</evidence>
<dbReference type="Proteomes" id="UP000678393">
    <property type="component" value="Unassembled WGS sequence"/>
</dbReference>
<dbReference type="GO" id="GO:0047631">
    <property type="term" value="F:ADP-ribose diphosphatase activity"/>
    <property type="evidence" value="ECO:0007669"/>
    <property type="project" value="TreeGrafter"/>
</dbReference>
<dbReference type="PRINTS" id="PR01356">
    <property type="entry name" value="GFGPROTEIN"/>
</dbReference>
<dbReference type="InterPro" id="IPR000086">
    <property type="entry name" value="NUDIX_hydrolase_dom"/>
</dbReference>
<keyword evidence="14" id="KW-1185">Reference proteome</keyword>
<accession>A0A8S4A096</accession>
<dbReference type="InterPro" id="IPR040618">
    <property type="entry name" value="Pre-Nudix"/>
</dbReference>
<evidence type="ECO:0000256" key="2">
    <source>
        <dbReference type="ARBA" id="ARBA00004173"/>
    </source>
</evidence>
<evidence type="ECO:0000256" key="3">
    <source>
        <dbReference type="ARBA" id="ARBA00004496"/>
    </source>
</evidence>
<dbReference type="GO" id="GO:0035529">
    <property type="term" value="F:NADH pyrophosphatase activity"/>
    <property type="evidence" value="ECO:0007669"/>
    <property type="project" value="TreeGrafter"/>
</dbReference>
<dbReference type="SUPFAM" id="SSF55811">
    <property type="entry name" value="Nudix"/>
    <property type="match status" value="1"/>
</dbReference>
<feature type="domain" description="Nudix hydrolase" evidence="12">
    <location>
        <begin position="198"/>
        <end position="330"/>
    </location>
</feature>
<dbReference type="PRINTS" id="PR00502">
    <property type="entry name" value="NUDIXFAMILY"/>
</dbReference>
<dbReference type="InterPro" id="IPR020084">
    <property type="entry name" value="NUDIX_hydrolase_CS"/>
</dbReference>
<evidence type="ECO:0000313" key="13">
    <source>
        <dbReference type="EMBL" id="CAG5135139.1"/>
    </source>
</evidence>
<evidence type="ECO:0000256" key="10">
    <source>
        <dbReference type="ARBA" id="ARBA00068898"/>
    </source>
</evidence>
<dbReference type="Pfam" id="PF18290">
    <property type="entry name" value="Nudix_hydro"/>
    <property type="match status" value="1"/>
</dbReference>
<proteinExistence type="inferred from homology"/>
<evidence type="ECO:0000256" key="4">
    <source>
        <dbReference type="ARBA" id="ARBA00005582"/>
    </source>
</evidence>
<dbReference type="InterPro" id="IPR020476">
    <property type="entry name" value="Nudix_hydrolase"/>
</dbReference>
<dbReference type="GO" id="GO:0005634">
    <property type="term" value="C:nucleus"/>
    <property type="evidence" value="ECO:0007669"/>
    <property type="project" value="UniProtKB-SubCell"/>
</dbReference>
<dbReference type="AlphaFoldDB" id="A0A8S4A096"/>
<gene>
    <name evidence="13" type="ORF">CUNI_LOCUS20697</name>
</gene>
<dbReference type="InterPro" id="IPR003293">
    <property type="entry name" value="Nudix_hydrolase6-like"/>
</dbReference>
<dbReference type="OrthoDB" id="447842at2759"/>
<dbReference type="FunFam" id="3.90.79.10:FF:000027">
    <property type="entry name" value="nucleoside diphosphate-linked moiety X motif 6"/>
    <property type="match status" value="1"/>
</dbReference>
<evidence type="ECO:0000256" key="6">
    <source>
        <dbReference type="ARBA" id="ARBA00022801"/>
    </source>
</evidence>
<dbReference type="Gene3D" id="3.40.630.30">
    <property type="match status" value="1"/>
</dbReference>
<comment type="caution">
    <text evidence="13">The sequence shown here is derived from an EMBL/GenBank/DDBJ whole genome shotgun (WGS) entry which is preliminary data.</text>
</comment>
<dbReference type="Pfam" id="PF00293">
    <property type="entry name" value="NUDIX"/>
    <property type="match status" value="1"/>
</dbReference>
<keyword evidence="7" id="KW-0496">Mitochondrion</keyword>
<dbReference type="GO" id="GO:0051287">
    <property type="term" value="F:NAD binding"/>
    <property type="evidence" value="ECO:0007669"/>
    <property type="project" value="TreeGrafter"/>
</dbReference>
<organism evidence="13 14">
    <name type="scientific">Candidula unifasciata</name>
    <dbReference type="NCBI Taxonomy" id="100452"/>
    <lineage>
        <taxon>Eukaryota</taxon>
        <taxon>Metazoa</taxon>
        <taxon>Spiralia</taxon>
        <taxon>Lophotrochozoa</taxon>
        <taxon>Mollusca</taxon>
        <taxon>Gastropoda</taxon>
        <taxon>Heterobranchia</taxon>
        <taxon>Euthyneura</taxon>
        <taxon>Panpulmonata</taxon>
        <taxon>Eupulmonata</taxon>
        <taxon>Stylommatophora</taxon>
        <taxon>Helicina</taxon>
        <taxon>Helicoidea</taxon>
        <taxon>Geomitridae</taxon>
        <taxon>Candidula</taxon>
    </lineage>
</organism>
<dbReference type="InterPro" id="IPR015797">
    <property type="entry name" value="NUDIX_hydrolase-like_dom_sf"/>
</dbReference>
<comment type="function">
    <text evidence="9">May contribute to the regulation of cell proliferation.</text>
</comment>
<keyword evidence="5" id="KW-0963">Cytoplasm</keyword>
<keyword evidence="8" id="KW-0539">Nucleus</keyword>
<dbReference type="PROSITE" id="PS51462">
    <property type="entry name" value="NUDIX"/>
    <property type="match status" value="1"/>
</dbReference>
<dbReference type="PANTHER" id="PTHR13994">
    <property type="entry name" value="NUDIX HYDROLASE RELATED"/>
    <property type="match status" value="1"/>
</dbReference>
<name>A0A8S4A096_9EUPU</name>
<dbReference type="Gene3D" id="3.90.79.10">
    <property type="entry name" value="Nucleoside Triphosphate Pyrophosphohydrolase"/>
    <property type="match status" value="1"/>
</dbReference>
<evidence type="ECO:0000256" key="9">
    <source>
        <dbReference type="ARBA" id="ARBA00057091"/>
    </source>
</evidence>
<evidence type="ECO:0000256" key="7">
    <source>
        <dbReference type="ARBA" id="ARBA00023128"/>
    </source>
</evidence>
<dbReference type="EMBL" id="CAJHNH020007946">
    <property type="protein sequence ID" value="CAG5135139.1"/>
    <property type="molecule type" value="Genomic_DNA"/>
</dbReference>
<comment type="similarity">
    <text evidence="4 11">Belongs to the Nudix hydrolase family.</text>
</comment>
<dbReference type="GO" id="GO:0005739">
    <property type="term" value="C:mitochondrion"/>
    <property type="evidence" value="ECO:0007669"/>
    <property type="project" value="UniProtKB-SubCell"/>
</dbReference>
<evidence type="ECO:0000256" key="11">
    <source>
        <dbReference type="RuleBase" id="RU003476"/>
    </source>
</evidence>
<evidence type="ECO:0000256" key="1">
    <source>
        <dbReference type="ARBA" id="ARBA00004123"/>
    </source>
</evidence>
<keyword evidence="6 11" id="KW-0378">Hydrolase</keyword>
<dbReference type="PANTHER" id="PTHR13994:SF46">
    <property type="entry name" value="NUCLEOSIDE DIPHOSPHATE-LINKED MOIETY X MOTIF 6"/>
    <property type="match status" value="1"/>
</dbReference>
<evidence type="ECO:0000313" key="14">
    <source>
        <dbReference type="Proteomes" id="UP000678393"/>
    </source>
</evidence>
<evidence type="ECO:0000259" key="12">
    <source>
        <dbReference type="PROSITE" id="PS51462"/>
    </source>
</evidence>